<keyword evidence="11" id="KW-1015">Disulfide bond</keyword>
<feature type="binding site" evidence="13">
    <location>
        <position position="221"/>
    </location>
    <ligand>
        <name>Zn(2+)</name>
        <dbReference type="ChEBI" id="CHEBI:29105"/>
        <label>2</label>
        <note>catalytic</note>
    </ligand>
</feature>
<feature type="binding site" evidence="14">
    <location>
        <position position="418"/>
    </location>
    <ligand>
        <name>Ca(2+)</name>
        <dbReference type="ChEBI" id="CHEBI:29108"/>
        <label>4</label>
    </ligand>
</feature>
<feature type="binding site" description="in inhibited form" evidence="14">
    <location>
        <position position="85"/>
    </location>
    <ligand>
        <name>Zn(2+)</name>
        <dbReference type="ChEBI" id="CHEBI:29105"/>
        <label>2</label>
        <note>catalytic</note>
    </ligand>
</feature>
<reference evidence="18 19" key="1">
    <citation type="submission" date="2024-09" db="EMBL/GenBank/DDBJ databases">
        <title>A chromosome-level genome assembly of Gray's grenadier anchovy, Coilia grayii.</title>
        <authorList>
            <person name="Fu Z."/>
        </authorList>
    </citation>
    <scope>NUCLEOTIDE SEQUENCE [LARGE SCALE GENOMIC DNA]</scope>
    <source>
        <strain evidence="18">G4</strain>
        <tissue evidence="18">Muscle</tissue>
    </source>
</reference>
<feature type="repeat" description="Hemopexin" evidence="15">
    <location>
        <begin position="274"/>
        <end position="321"/>
    </location>
</feature>
<sequence length="462" mass="52091">MWWQLLMVMSMMTPVSAVDLSDLKEAMAYLRQYGYLSPSLSLLQTPPQQLEMLSEPLRTFQRVTELPITGKLDRATLEMMRQPRCGVQDPFNNRTLKYRILGQWRKKRLTYRVYNYPPNMGVAKTRAAIQRAFRYWSEVSPLTFQEVTSGPADIKLSFHKRDAACIMPFDGPGGVLAHADVPESGLVHFDVTERWSEGTTPGPNLRIVAAHEIGHALGLGHSQFRSALMGPVYTGYKDDFKLHPDDVLGIQTLYGKPVSNPRIPPRPKPGSNPPNPCNAVLDAIMLGTHGKTYAFSGQHVWTVTDSGHTAPVLITSLWRDLPGDLSAAVHSPRSGKSYFLKGGKVWRYTGFQLDRGFPRQLAGIPSNIDCAFYLRNNKRLLFIKGSEYWQWDEFGLADQKTYPKALSRLAKGLPSQPDAALTSTNGYIYVFKGDKYWRVNSQLTIDEGYPLSKKERWMQCAN</sequence>
<dbReference type="InterPro" id="IPR036365">
    <property type="entry name" value="PGBD-like_sf"/>
</dbReference>
<comment type="caution">
    <text evidence="18">The sequence shown here is derived from an EMBL/GenBank/DDBJ whole genome shotgun (WGS) entry which is preliminary data.</text>
</comment>
<dbReference type="GO" id="GO:0046872">
    <property type="term" value="F:metal ion binding"/>
    <property type="evidence" value="ECO:0007669"/>
    <property type="project" value="UniProtKB-KW"/>
</dbReference>
<feature type="binding site" evidence="13">
    <location>
        <position position="215"/>
    </location>
    <ligand>
        <name>Zn(2+)</name>
        <dbReference type="ChEBI" id="CHEBI:29105"/>
        <label>2</label>
        <note>catalytic</note>
    </ligand>
</feature>
<comment type="cofactor">
    <cofactor evidence="14">
        <name>Zn(2+)</name>
        <dbReference type="ChEBI" id="CHEBI:29105"/>
    </cofactor>
    <text evidence="14">Binds 2 Zn(2+) ions per subunit.</text>
</comment>
<evidence type="ECO:0000256" key="9">
    <source>
        <dbReference type="ARBA" id="ARBA00023049"/>
    </source>
</evidence>
<dbReference type="SUPFAM" id="SSF47090">
    <property type="entry name" value="PGBD-like"/>
    <property type="match status" value="1"/>
</dbReference>
<feature type="binding site" evidence="14">
    <location>
        <position position="153"/>
    </location>
    <ligand>
        <name>Ca(2+)</name>
        <dbReference type="ChEBI" id="CHEBI:29108"/>
        <label>2</label>
    </ligand>
</feature>
<feature type="chain" id="PRO_5044770050" description="Peptidase metallopeptidase domain-containing protein" evidence="16">
    <location>
        <begin position="18"/>
        <end position="462"/>
    </location>
</feature>
<feature type="binding site" evidence="14">
    <location>
        <position position="178"/>
    </location>
    <ligand>
        <name>Zn(2+)</name>
        <dbReference type="ChEBI" id="CHEBI:29105"/>
        <label>1</label>
    </ligand>
</feature>
<dbReference type="SUPFAM" id="SSF50923">
    <property type="entry name" value="Hemopexin-like domain"/>
    <property type="match status" value="1"/>
</dbReference>
<dbReference type="InterPro" id="IPR018487">
    <property type="entry name" value="Hemopexin-like_repeat"/>
</dbReference>
<dbReference type="InterPro" id="IPR024079">
    <property type="entry name" value="MetalloPept_cat_dom_sf"/>
</dbReference>
<dbReference type="SMART" id="SM00235">
    <property type="entry name" value="ZnMc"/>
    <property type="match status" value="1"/>
</dbReference>
<dbReference type="InterPro" id="IPR021190">
    <property type="entry name" value="Pept_M10A"/>
</dbReference>
<protein>
    <recommendedName>
        <fullName evidence="17">Peptidase metallopeptidase domain-containing protein</fullName>
    </recommendedName>
</protein>
<evidence type="ECO:0000256" key="15">
    <source>
        <dbReference type="PROSITE-ProRule" id="PRU01011"/>
    </source>
</evidence>
<evidence type="ECO:0000313" key="19">
    <source>
        <dbReference type="Proteomes" id="UP001591681"/>
    </source>
</evidence>
<keyword evidence="7 13" id="KW-0862">Zinc</keyword>
<evidence type="ECO:0000256" key="8">
    <source>
        <dbReference type="ARBA" id="ARBA00022837"/>
    </source>
</evidence>
<evidence type="ECO:0000256" key="13">
    <source>
        <dbReference type="PIRSR" id="PIRSR001191-2"/>
    </source>
</evidence>
<dbReference type="Pfam" id="PF00045">
    <property type="entry name" value="Hemopexin"/>
    <property type="match status" value="2"/>
</dbReference>
<feature type="binding site" evidence="14">
    <location>
        <position position="229"/>
    </location>
    <ligand>
        <name>Zn(2+)</name>
        <dbReference type="ChEBI" id="CHEBI:29105"/>
        <label>2</label>
        <note>catalytic</note>
    </ligand>
</feature>
<dbReference type="SUPFAM" id="SSF55486">
    <property type="entry name" value="Metalloproteases ('zincins'), catalytic domain"/>
    <property type="match status" value="1"/>
</dbReference>
<evidence type="ECO:0000256" key="5">
    <source>
        <dbReference type="ARBA" id="ARBA00022737"/>
    </source>
</evidence>
<dbReference type="Gene3D" id="2.110.10.10">
    <property type="entry name" value="Hemopexin-like domain"/>
    <property type="match status" value="2"/>
</dbReference>
<feature type="binding site" evidence="14">
    <location>
        <position position="193"/>
    </location>
    <ligand>
        <name>Ca(2+)</name>
        <dbReference type="ChEBI" id="CHEBI:29108"/>
        <label>1</label>
    </ligand>
</feature>
<keyword evidence="10" id="KW-0865">Zymogen</keyword>
<feature type="signal peptide" evidence="16">
    <location>
        <begin position="1"/>
        <end position="17"/>
    </location>
</feature>
<keyword evidence="6" id="KW-0378">Hydrolase</keyword>
<evidence type="ECO:0000256" key="7">
    <source>
        <dbReference type="ARBA" id="ARBA00022833"/>
    </source>
</evidence>
<dbReference type="InterPro" id="IPR001818">
    <property type="entry name" value="Pept_M10_metallopeptidase"/>
</dbReference>
<evidence type="ECO:0000256" key="12">
    <source>
        <dbReference type="PIRSR" id="PIRSR001191-1"/>
    </source>
</evidence>
<accession>A0ABD1KXJ2</accession>
<feature type="binding site" evidence="13">
    <location>
        <position position="211"/>
    </location>
    <ligand>
        <name>Zn(2+)</name>
        <dbReference type="ChEBI" id="CHEBI:29105"/>
        <label>2</label>
        <note>catalytic</note>
    </ligand>
</feature>
<keyword evidence="3 13" id="KW-0479">Metal-binding</keyword>
<feature type="repeat" description="Hemopexin" evidence="15">
    <location>
        <begin position="414"/>
        <end position="460"/>
    </location>
</feature>
<proteinExistence type="inferred from homology"/>
<dbReference type="InterPro" id="IPR036375">
    <property type="entry name" value="Hemopexin-like_dom_sf"/>
</dbReference>
<evidence type="ECO:0000256" key="1">
    <source>
        <dbReference type="ARBA" id="ARBA00010370"/>
    </source>
</evidence>
<dbReference type="FunFam" id="3.40.390.10:FF:000091">
    <property type="entry name" value="Matrix metalloproteinase-16-like Protein"/>
    <property type="match status" value="1"/>
</dbReference>
<dbReference type="CDD" id="cd04278">
    <property type="entry name" value="ZnMc_MMP"/>
    <property type="match status" value="1"/>
</dbReference>
<evidence type="ECO:0000256" key="14">
    <source>
        <dbReference type="PIRSR" id="PIRSR621190-2"/>
    </source>
</evidence>
<dbReference type="Gene3D" id="3.40.390.10">
    <property type="entry name" value="Collagenase (Catalytic Domain)"/>
    <property type="match status" value="1"/>
</dbReference>
<feature type="binding site" evidence="14">
    <location>
        <position position="371"/>
    </location>
    <ligand>
        <name>Ca(2+)</name>
        <dbReference type="ChEBI" id="CHEBI:29108"/>
        <label>5</label>
    </ligand>
</feature>
<feature type="binding site" evidence="14">
    <location>
        <position position="171"/>
    </location>
    <ligand>
        <name>Ca(2+)</name>
        <dbReference type="ChEBI" id="CHEBI:29108"/>
        <label>3</label>
    </ligand>
</feature>
<feature type="repeat" description="Hemopexin" evidence="15">
    <location>
        <begin position="322"/>
        <end position="360"/>
    </location>
</feature>
<feature type="binding site" evidence="14">
    <location>
        <position position="188"/>
    </location>
    <ligand>
        <name>Zn(2+)</name>
        <dbReference type="ChEBI" id="CHEBI:29105"/>
        <label>1</label>
    </ligand>
</feature>
<feature type="active site" evidence="12">
    <location>
        <position position="212"/>
    </location>
</feature>
<keyword evidence="8 14" id="KW-0106">Calcium</keyword>
<keyword evidence="19" id="KW-1185">Reference proteome</keyword>
<feature type="binding site" evidence="14">
    <location>
        <position position="328"/>
    </location>
    <ligand>
        <name>Ca(2+)</name>
        <dbReference type="ChEBI" id="CHEBI:29108"/>
        <label>5</label>
    </ligand>
</feature>
<dbReference type="PANTHER" id="PTHR10201:SF166">
    <property type="entry name" value="MATRIX METALLOPROTEINASE-19"/>
    <property type="match status" value="1"/>
</dbReference>
<evidence type="ECO:0000256" key="4">
    <source>
        <dbReference type="ARBA" id="ARBA00022729"/>
    </source>
</evidence>
<feature type="binding site" evidence="14">
    <location>
        <position position="282"/>
    </location>
    <ligand>
        <name>Ca(2+)</name>
        <dbReference type="ChEBI" id="CHEBI:29108"/>
        <label>4</label>
    </ligand>
</feature>
<dbReference type="AlphaFoldDB" id="A0ABD1KXJ2"/>
<dbReference type="PROSITE" id="PS51642">
    <property type="entry name" value="HEMOPEXIN_2"/>
    <property type="match status" value="4"/>
</dbReference>
<name>A0ABD1KXJ2_9TELE</name>
<dbReference type="PIRSF" id="PIRSF001191">
    <property type="entry name" value="Peptidase_M10A_matrix"/>
    <property type="match status" value="1"/>
</dbReference>
<dbReference type="FunFam" id="2.110.10.10:FF:000008">
    <property type="entry name" value="Matrix metallopeptidase 19"/>
    <property type="match status" value="1"/>
</dbReference>
<evidence type="ECO:0000256" key="11">
    <source>
        <dbReference type="ARBA" id="ARBA00023157"/>
    </source>
</evidence>
<dbReference type="InterPro" id="IPR002477">
    <property type="entry name" value="Peptidoglycan-bd-like"/>
</dbReference>
<dbReference type="PROSITE" id="PS00024">
    <property type="entry name" value="HEMOPEXIN"/>
    <property type="match status" value="1"/>
</dbReference>
<dbReference type="GO" id="GO:0008237">
    <property type="term" value="F:metallopeptidase activity"/>
    <property type="evidence" value="ECO:0007669"/>
    <property type="project" value="UniProtKB-KW"/>
</dbReference>
<evidence type="ECO:0000256" key="10">
    <source>
        <dbReference type="ARBA" id="ARBA00023145"/>
    </source>
</evidence>
<evidence type="ECO:0000256" key="6">
    <source>
        <dbReference type="ARBA" id="ARBA00022801"/>
    </source>
</evidence>
<dbReference type="CDD" id="cd00094">
    <property type="entry name" value="HX"/>
    <property type="match status" value="1"/>
</dbReference>
<dbReference type="EMBL" id="JBHFQA010000001">
    <property type="protein sequence ID" value="KAL2103872.1"/>
    <property type="molecule type" value="Genomic_DNA"/>
</dbReference>
<comment type="cofactor">
    <cofactor evidence="14">
        <name>Ca(2+)</name>
        <dbReference type="ChEBI" id="CHEBI:29108"/>
    </cofactor>
    <text evidence="14">Can bind about 5 Ca(2+) ions per subunit.</text>
</comment>
<dbReference type="InterPro" id="IPR006026">
    <property type="entry name" value="Peptidase_Metallo"/>
</dbReference>
<evidence type="ECO:0000256" key="3">
    <source>
        <dbReference type="ARBA" id="ARBA00022723"/>
    </source>
</evidence>
<keyword evidence="5" id="KW-0677">Repeat</keyword>
<feature type="binding site" evidence="14">
    <location>
        <position position="193"/>
    </location>
    <ligand>
        <name>Ca(2+)</name>
        <dbReference type="ChEBI" id="CHEBI:29108"/>
        <label>3</label>
    </ligand>
</feature>
<feature type="binding site" evidence="14">
    <location>
        <position position="190"/>
    </location>
    <ligand>
        <name>Ca(2+)</name>
        <dbReference type="ChEBI" id="CHEBI:29108"/>
        <label>3</label>
    </ligand>
</feature>
<dbReference type="PRINTS" id="PR00138">
    <property type="entry name" value="MATRIXIN"/>
</dbReference>
<dbReference type="SMART" id="SM00120">
    <property type="entry name" value="HX"/>
    <property type="match status" value="4"/>
</dbReference>
<feature type="domain" description="Peptidase metallopeptidase" evidence="17">
    <location>
        <begin position="100"/>
        <end position="256"/>
    </location>
</feature>
<keyword evidence="9" id="KW-0482">Metalloprotease</keyword>
<keyword evidence="2" id="KW-0645">Protease</keyword>
<dbReference type="PANTHER" id="PTHR10201">
    <property type="entry name" value="MATRIX METALLOPROTEINASE"/>
    <property type="match status" value="1"/>
</dbReference>
<organism evidence="18 19">
    <name type="scientific">Coilia grayii</name>
    <name type="common">Gray's grenadier anchovy</name>
    <dbReference type="NCBI Taxonomy" id="363190"/>
    <lineage>
        <taxon>Eukaryota</taxon>
        <taxon>Metazoa</taxon>
        <taxon>Chordata</taxon>
        <taxon>Craniata</taxon>
        <taxon>Vertebrata</taxon>
        <taxon>Euteleostomi</taxon>
        <taxon>Actinopterygii</taxon>
        <taxon>Neopterygii</taxon>
        <taxon>Teleostei</taxon>
        <taxon>Clupei</taxon>
        <taxon>Clupeiformes</taxon>
        <taxon>Clupeoidei</taxon>
        <taxon>Engraulidae</taxon>
        <taxon>Coilinae</taxon>
        <taxon>Coilia</taxon>
    </lineage>
</organism>
<evidence type="ECO:0000256" key="2">
    <source>
        <dbReference type="ARBA" id="ARBA00022670"/>
    </source>
</evidence>
<feature type="binding site" evidence="14">
    <location>
        <position position="170"/>
    </location>
    <ligand>
        <name>Ca(2+)</name>
        <dbReference type="ChEBI" id="CHEBI:29108"/>
        <label>3</label>
    </ligand>
</feature>
<evidence type="ECO:0000313" key="18">
    <source>
        <dbReference type="EMBL" id="KAL2103872.1"/>
    </source>
</evidence>
<evidence type="ECO:0000256" key="16">
    <source>
        <dbReference type="SAM" id="SignalP"/>
    </source>
</evidence>
<feature type="repeat" description="Hemopexin" evidence="15">
    <location>
        <begin position="365"/>
        <end position="413"/>
    </location>
</feature>
<dbReference type="GO" id="GO:0006508">
    <property type="term" value="P:proteolysis"/>
    <property type="evidence" value="ECO:0007669"/>
    <property type="project" value="UniProtKB-KW"/>
</dbReference>
<dbReference type="InterPro" id="IPR000585">
    <property type="entry name" value="Hemopexin-like_dom"/>
</dbReference>
<dbReference type="Pfam" id="PF01471">
    <property type="entry name" value="PG_binding_1"/>
    <property type="match status" value="1"/>
</dbReference>
<dbReference type="Pfam" id="PF00413">
    <property type="entry name" value="Peptidase_M10"/>
    <property type="match status" value="1"/>
</dbReference>
<keyword evidence="4 16" id="KW-0732">Signal</keyword>
<dbReference type="Proteomes" id="UP001591681">
    <property type="component" value="Unassembled WGS sequence"/>
</dbReference>
<dbReference type="InterPro" id="IPR018486">
    <property type="entry name" value="Hemopexin_CS"/>
</dbReference>
<comment type="similarity">
    <text evidence="1">Belongs to the peptidase M10A family.</text>
</comment>
<feature type="binding site" evidence="14">
    <location>
        <position position="284"/>
    </location>
    <ligand>
        <name>Ca(2+)</name>
        <dbReference type="ChEBI" id="CHEBI:29108"/>
        <label>5</label>
    </ligand>
</feature>
<gene>
    <name evidence="18" type="ORF">ACEWY4_000740</name>
</gene>
<evidence type="ECO:0000259" key="17">
    <source>
        <dbReference type="SMART" id="SM00235"/>
    </source>
</evidence>
<dbReference type="InterPro" id="IPR033739">
    <property type="entry name" value="M10A_MMP"/>
</dbReference>